<accession>A0A0A8ZKK3</accession>
<dbReference type="EMBL" id="GBRH01259697">
    <property type="protein sequence ID" value="JAD38198.1"/>
    <property type="molecule type" value="Transcribed_RNA"/>
</dbReference>
<sequence length="60" mass="6471">MRIPVGQPENCHVGVMCWHVAGTSSSADEEASPLWTHTRHEPESSMSTSNGNEAPMECAC</sequence>
<organism evidence="2">
    <name type="scientific">Arundo donax</name>
    <name type="common">Giant reed</name>
    <name type="synonym">Donax arundinaceus</name>
    <dbReference type="NCBI Taxonomy" id="35708"/>
    <lineage>
        <taxon>Eukaryota</taxon>
        <taxon>Viridiplantae</taxon>
        <taxon>Streptophyta</taxon>
        <taxon>Embryophyta</taxon>
        <taxon>Tracheophyta</taxon>
        <taxon>Spermatophyta</taxon>
        <taxon>Magnoliopsida</taxon>
        <taxon>Liliopsida</taxon>
        <taxon>Poales</taxon>
        <taxon>Poaceae</taxon>
        <taxon>PACMAD clade</taxon>
        <taxon>Arundinoideae</taxon>
        <taxon>Arundineae</taxon>
        <taxon>Arundo</taxon>
    </lineage>
</organism>
<protein>
    <submittedName>
        <fullName evidence="2">Uncharacterized protein</fullName>
    </submittedName>
</protein>
<name>A0A0A8ZKK3_ARUDO</name>
<evidence type="ECO:0000313" key="2">
    <source>
        <dbReference type="EMBL" id="JAD38198.1"/>
    </source>
</evidence>
<reference evidence="2" key="2">
    <citation type="journal article" date="2015" name="Data Brief">
        <title>Shoot transcriptome of the giant reed, Arundo donax.</title>
        <authorList>
            <person name="Barrero R.A."/>
            <person name="Guerrero F.D."/>
            <person name="Moolhuijzen P."/>
            <person name="Goolsby J.A."/>
            <person name="Tidwell J."/>
            <person name="Bellgard S.E."/>
            <person name="Bellgard M.I."/>
        </authorList>
    </citation>
    <scope>NUCLEOTIDE SEQUENCE</scope>
    <source>
        <tissue evidence="2">Shoot tissue taken approximately 20 cm above the soil surface</tissue>
    </source>
</reference>
<feature type="region of interest" description="Disordered" evidence="1">
    <location>
        <begin position="28"/>
        <end position="60"/>
    </location>
</feature>
<dbReference type="AlphaFoldDB" id="A0A0A8ZKK3"/>
<proteinExistence type="predicted"/>
<reference evidence="2" key="1">
    <citation type="submission" date="2014-09" db="EMBL/GenBank/DDBJ databases">
        <authorList>
            <person name="Magalhaes I.L.F."/>
            <person name="Oliveira U."/>
            <person name="Santos F.R."/>
            <person name="Vidigal T.H.D.A."/>
            <person name="Brescovit A.D."/>
            <person name="Santos A.J."/>
        </authorList>
    </citation>
    <scope>NUCLEOTIDE SEQUENCE</scope>
    <source>
        <tissue evidence="2">Shoot tissue taken approximately 20 cm above the soil surface</tissue>
    </source>
</reference>
<evidence type="ECO:0000256" key="1">
    <source>
        <dbReference type="SAM" id="MobiDB-lite"/>
    </source>
</evidence>